<dbReference type="CDD" id="cd04301">
    <property type="entry name" value="NAT_SF"/>
    <property type="match status" value="1"/>
</dbReference>
<sequence>LIAICLCSVSNSADNPGTITKEIDVNNHDFARDISNGPYKHRKANQLFTYVTTLEHREKRLLGSDSKVFKINVLCVNENYRRRGIAMKLARGAIDLARSERCDWVATATTALASHEIFIRMKFNTLYEIPYKTFLENGKAVFRNLHDYCQGGRFMALRLRA</sequence>
<dbReference type="STRING" id="29170.A0A368FR07"/>
<dbReference type="Gene3D" id="3.40.630.30">
    <property type="match status" value="1"/>
</dbReference>
<dbReference type="PANTHER" id="PTHR20905">
    <property type="entry name" value="N-ACETYLTRANSFERASE-RELATED"/>
    <property type="match status" value="1"/>
</dbReference>
<feature type="domain" description="N-acetyltransferase" evidence="1">
    <location>
        <begin position="65"/>
        <end position="115"/>
    </location>
</feature>
<dbReference type="GO" id="GO:0008080">
    <property type="term" value="F:N-acetyltransferase activity"/>
    <property type="evidence" value="ECO:0007669"/>
    <property type="project" value="TreeGrafter"/>
</dbReference>
<proteinExistence type="predicted"/>
<dbReference type="EMBL" id="JOJR01000850">
    <property type="protein sequence ID" value="RCN33918.1"/>
    <property type="molecule type" value="Genomic_DNA"/>
</dbReference>
<evidence type="ECO:0000313" key="3">
    <source>
        <dbReference type="Proteomes" id="UP000252519"/>
    </source>
</evidence>
<evidence type="ECO:0000313" key="2">
    <source>
        <dbReference type="EMBL" id="RCN33918.1"/>
    </source>
</evidence>
<accession>A0A368FR07</accession>
<dbReference type="AlphaFoldDB" id="A0A368FR07"/>
<gene>
    <name evidence="2" type="ORF">ANCCAN_20237</name>
</gene>
<dbReference type="Proteomes" id="UP000252519">
    <property type="component" value="Unassembled WGS sequence"/>
</dbReference>
<dbReference type="SUPFAM" id="SSF55729">
    <property type="entry name" value="Acyl-CoA N-acyltransferases (Nat)"/>
    <property type="match status" value="1"/>
</dbReference>
<feature type="non-terminal residue" evidence="2">
    <location>
        <position position="1"/>
    </location>
</feature>
<organism evidence="2 3">
    <name type="scientific">Ancylostoma caninum</name>
    <name type="common">Dog hookworm</name>
    <dbReference type="NCBI Taxonomy" id="29170"/>
    <lineage>
        <taxon>Eukaryota</taxon>
        <taxon>Metazoa</taxon>
        <taxon>Ecdysozoa</taxon>
        <taxon>Nematoda</taxon>
        <taxon>Chromadorea</taxon>
        <taxon>Rhabditida</taxon>
        <taxon>Rhabditina</taxon>
        <taxon>Rhabditomorpha</taxon>
        <taxon>Strongyloidea</taxon>
        <taxon>Ancylostomatidae</taxon>
        <taxon>Ancylostomatinae</taxon>
        <taxon>Ancylostoma</taxon>
    </lineage>
</organism>
<keyword evidence="3" id="KW-1185">Reference proteome</keyword>
<name>A0A368FR07_ANCCA</name>
<comment type="caution">
    <text evidence="2">The sequence shown here is derived from an EMBL/GenBank/DDBJ whole genome shotgun (WGS) entry which is preliminary data.</text>
</comment>
<dbReference type="OrthoDB" id="5799199at2759"/>
<dbReference type="PANTHER" id="PTHR20905:SF1">
    <property type="entry name" value="AT07410P-RELATED"/>
    <property type="match status" value="1"/>
</dbReference>
<protein>
    <recommendedName>
        <fullName evidence="1">N-acetyltransferase domain-containing protein</fullName>
    </recommendedName>
</protein>
<reference evidence="2 3" key="1">
    <citation type="submission" date="2014-10" db="EMBL/GenBank/DDBJ databases">
        <title>Draft genome of the hookworm Ancylostoma caninum.</title>
        <authorList>
            <person name="Mitreva M."/>
        </authorList>
    </citation>
    <scope>NUCLEOTIDE SEQUENCE [LARGE SCALE GENOMIC DNA]</scope>
    <source>
        <strain evidence="2 3">Baltimore</strain>
    </source>
</reference>
<dbReference type="InterPro" id="IPR000182">
    <property type="entry name" value="GNAT_dom"/>
</dbReference>
<dbReference type="Pfam" id="PF00583">
    <property type="entry name" value="Acetyltransf_1"/>
    <property type="match status" value="1"/>
</dbReference>
<dbReference type="InterPro" id="IPR016181">
    <property type="entry name" value="Acyl_CoA_acyltransferase"/>
</dbReference>
<evidence type="ECO:0000259" key="1">
    <source>
        <dbReference type="Pfam" id="PF00583"/>
    </source>
</evidence>